<evidence type="ECO:0000256" key="1">
    <source>
        <dbReference type="SAM" id="Phobius"/>
    </source>
</evidence>
<dbReference type="OrthoDB" id="673341at2"/>
<gene>
    <name evidence="2" type="ORF">C1752_08447</name>
</gene>
<sequence>MKQLDLKTTHWWTFILGTVLGGLSCAVLSVLPSDYTLESLALILVAVSAVYFGTAISENKREIVVLETLVTLVFIALALLGRWYSPLILALGYFLHGLWDYLHHSWQVGATVRSVWYPPFCMGYDWLIAIFIPFAH</sequence>
<dbReference type="Pfam" id="PF19473">
    <property type="entry name" value="DUF6010"/>
    <property type="match status" value="1"/>
</dbReference>
<dbReference type="PROSITE" id="PS51257">
    <property type="entry name" value="PROKAR_LIPOPROTEIN"/>
    <property type="match status" value="1"/>
</dbReference>
<feature type="transmembrane region" description="Helical" evidence="1">
    <location>
        <begin position="37"/>
        <end position="57"/>
    </location>
</feature>
<accession>A0A2W1JHE5</accession>
<name>A0A2W1JHE5_9CYAN</name>
<proteinExistence type="predicted"/>
<dbReference type="EMBL" id="PQWO01000023">
    <property type="protein sequence ID" value="PZD71005.1"/>
    <property type="molecule type" value="Genomic_DNA"/>
</dbReference>
<keyword evidence="1" id="KW-1133">Transmembrane helix</keyword>
<evidence type="ECO:0000313" key="2">
    <source>
        <dbReference type="EMBL" id="PZD71005.1"/>
    </source>
</evidence>
<dbReference type="RefSeq" id="WP_110988447.1">
    <property type="nucleotide sequence ID" value="NZ_CAWNWM010000023.1"/>
</dbReference>
<reference evidence="2 3" key="1">
    <citation type="journal article" date="2018" name="Sci. Rep.">
        <title>A novel species of the marine cyanobacterium Acaryochloris with a unique pigment content and lifestyle.</title>
        <authorList>
            <person name="Partensky F."/>
            <person name="Six C."/>
            <person name="Ratin M."/>
            <person name="Garczarek L."/>
            <person name="Vaulot D."/>
            <person name="Probert I."/>
            <person name="Calteau A."/>
            <person name="Gourvil P."/>
            <person name="Marie D."/>
            <person name="Grebert T."/>
            <person name="Bouchier C."/>
            <person name="Le Panse S."/>
            <person name="Gachenot M."/>
            <person name="Rodriguez F."/>
            <person name="Garrido J.L."/>
        </authorList>
    </citation>
    <scope>NUCLEOTIDE SEQUENCE [LARGE SCALE GENOMIC DNA]</scope>
    <source>
        <strain evidence="2 3">RCC1774</strain>
    </source>
</reference>
<protein>
    <submittedName>
        <fullName evidence="2">Uncharacterized protein</fullName>
    </submittedName>
</protein>
<organism evidence="2 3">
    <name type="scientific">Acaryochloris thomasi RCC1774</name>
    <dbReference type="NCBI Taxonomy" id="1764569"/>
    <lineage>
        <taxon>Bacteria</taxon>
        <taxon>Bacillati</taxon>
        <taxon>Cyanobacteriota</taxon>
        <taxon>Cyanophyceae</taxon>
        <taxon>Acaryochloridales</taxon>
        <taxon>Acaryochloridaceae</taxon>
        <taxon>Acaryochloris</taxon>
        <taxon>Acaryochloris thomasi</taxon>
    </lineage>
</organism>
<keyword evidence="1" id="KW-0472">Membrane</keyword>
<keyword evidence="1" id="KW-0812">Transmembrane</keyword>
<feature type="transmembrane region" description="Helical" evidence="1">
    <location>
        <begin position="12"/>
        <end position="31"/>
    </location>
</feature>
<dbReference type="InterPro" id="IPR046052">
    <property type="entry name" value="DUF6010"/>
</dbReference>
<feature type="transmembrane region" description="Helical" evidence="1">
    <location>
        <begin position="69"/>
        <end position="95"/>
    </location>
</feature>
<dbReference type="Proteomes" id="UP000248857">
    <property type="component" value="Unassembled WGS sequence"/>
</dbReference>
<comment type="caution">
    <text evidence="2">The sequence shown here is derived from an EMBL/GenBank/DDBJ whole genome shotgun (WGS) entry which is preliminary data.</text>
</comment>
<feature type="transmembrane region" description="Helical" evidence="1">
    <location>
        <begin position="115"/>
        <end position="135"/>
    </location>
</feature>
<keyword evidence="3" id="KW-1185">Reference proteome</keyword>
<dbReference type="AlphaFoldDB" id="A0A2W1JHE5"/>
<evidence type="ECO:0000313" key="3">
    <source>
        <dbReference type="Proteomes" id="UP000248857"/>
    </source>
</evidence>